<sequence>MSVYLRAGVIKSSVAAALLLGAMVAAIPSHAELIEDSKTVVQLHASDAHWISPPNLSGVFINESGGDIEVSVTFLVDTTGRINDISIIGKDRLGASNHRQITAKLKRARLQPFMRNGVAVRGRVTLPITIVGSEYPTHPQADVCAQNSVPDRPAADCRADAQGERYAEQ</sequence>
<feature type="region of interest" description="Disordered" evidence="1">
    <location>
        <begin position="142"/>
        <end position="169"/>
    </location>
</feature>
<keyword evidence="2" id="KW-0732">Signal</keyword>
<dbReference type="Gene3D" id="3.30.1150.10">
    <property type="match status" value="1"/>
</dbReference>
<keyword evidence="4" id="KW-1185">Reference proteome</keyword>
<feature type="signal peptide" evidence="2">
    <location>
        <begin position="1"/>
        <end position="31"/>
    </location>
</feature>
<evidence type="ECO:0008006" key="5">
    <source>
        <dbReference type="Google" id="ProtNLM"/>
    </source>
</evidence>
<dbReference type="EMBL" id="BAAAFR010000001">
    <property type="protein sequence ID" value="GAA0309018.1"/>
    <property type="molecule type" value="Genomic_DNA"/>
</dbReference>
<evidence type="ECO:0000313" key="3">
    <source>
        <dbReference type="EMBL" id="GAA0309018.1"/>
    </source>
</evidence>
<feature type="compositionally biased region" description="Basic and acidic residues" evidence="1">
    <location>
        <begin position="153"/>
        <end position="169"/>
    </location>
</feature>
<dbReference type="Proteomes" id="UP001501787">
    <property type="component" value="Unassembled WGS sequence"/>
</dbReference>
<reference evidence="3 4" key="1">
    <citation type="journal article" date="2019" name="Int. J. Syst. Evol. Microbiol.">
        <title>The Global Catalogue of Microorganisms (GCM) 10K type strain sequencing project: providing services to taxonomists for standard genome sequencing and annotation.</title>
        <authorList>
            <consortium name="The Broad Institute Genomics Platform"/>
            <consortium name="The Broad Institute Genome Sequencing Center for Infectious Disease"/>
            <person name="Wu L."/>
            <person name="Ma J."/>
        </authorList>
    </citation>
    <scope>NUCLEOTIDE SEQUENCE [LARGE SCALE GENOMIC DNA]</scope>
    <source>
        <strain evidence="3 4">JCM 16343</strain>
    </source>
</reference>
<evidence type="ECO:0000313" key="4">
    <source>
        <dbReference type="Proteomes" id="UP001501787"/>
    </source>
</evidence>
<accession>A0ABN0VL13</accession>
<evidence type="ECO:0000256" key="1">
    <source>
        <dbReference type="SAM" id="MobiDB-lite"/>
    </source>
</evidence>
<comment type="caution">
    <text evidence="3">The sequence shown here is derived from an EMBL/GenBank/DDBJ whole genome shotgun (WGS) entry which is preliminary data.</text>
</comment>
<proteinExistence type="predicted"/>
<organism evidence="3 4">
    <name type="scientific">Psychrobacter aestuarii</name>
    <dbReference type="NCBI Taxonomy" id="556327"/>
    <lineage>
        <taxon>Bacteria</taxon>
        <taxon>Pseudomonadati</taxon>
        <taxon>Pseudomonadota</taxon>
        <taxon>Gammaproteobacteria</taxon>
        <taxon>Moraxellales</taxon>
        <taxon>Moraxellaceae</taxon>
        <taxon>Psychrobacter</taxon>
    </lineage>
</organism>
<evidence type="ECO:0000256" key="2">
    <source>
        <dbReference type="SAM" id="SignalP"/>
    </source>
</evidence>
<feature type="chain" id="PRO_5047237810" description="TonB C-terminal domain-containing protein" evidence="2">
    <location>
        <begin position="32"/>
        <end position="169"/>
    </location>
</feature>
<protein>
    <recommendedName>
        <fullName evidence="5">TonB C-terminal domain-containing protein</fullName>
    </recommendedName>
</protein>
<gene>
    <name evidence="3" type="ORF">GCM10009129_02700</name>
</gene>
<dbReference type="SUPFAM" id="SSF74653">
    <property type="entry name" value="TolA/TonB C-terminal domain"/>
    <property type="match status" value="1"/>
</dbReference>
<name>A0ABN0VL13_9GAMM</name>